<dbReference type="GO" id="GO:0008270">
    <property type="term" value="F:zinc ion binding"/>
    <property type="evidence" value="ECO:0007669"/>
    <property type="project" value="InterPro"/>
</dbReference>
<dbReference type="GO" id="GO:0009086">
    <property type="term" value="P:methionine biosynthetic process"/>
    <property type="evidence" value="ECO:0007669"/>
    <property type="project" value="InterPro"/>
</dbReference>
<accession>A0A166WH97</accession>
<dbReference type="Gene3D" id="3.20.20.210">
    <property type="match status" value="1"/>
</dbReference>
<sequence length="380" mass="41866">MPIPTEIVGSLPRPAYLQEAIANYDAGKISIEEFRKVQDKAAEDSVKRFEAAGQAAVTDGEQRISSFATYPLADTLAGTGLADGLAGDGQFFAIFDDGHHRQLPRLMKGPFRYKTYAYENFKKSKIYASGPMKQAVIAPSMLSLLYPLKEEIPGYSREAFFADLVNEAEKDIRGCFDAGAVRVSIDFTEGRLASKKDPRNPWTGENLLQSFVDLNNRVLDRFSAEERKNIGIHTCPGGDCDSVHSCEVDYHELLPSMFQMNAGYFLIQLASEKDKEKVYREIGQTIRKDAKGVKQVAFIGVIDPLNPTVETPEQVCEDLVNAAKVIAKDQLGATDDCGFSPFSTDVKPKHGSPDFARDIAFQKVSSRIKGAKMASEKLGI</sequence>
<dbReference type="GO" id="GO:0003871">
    <property type="term" value="F:5-methyltetrahydropteroyltriglutamate-homocysteine S-methyltransferase activity"/>
    <property type="evidence" value="ECO:0007669"/>
    <property type="project" value="InterPro"/>
</dbReference>
<dbReference type="Pfam" id="PF01717">
    <property type="entry name" value="Meth_synt_2"/>
    <property type="match status" value="1"/>
</dbReference>
<dbReference type="PANTHER" id="PTHR43844:SF2">
    <property type="entry name" value="SYNTHASE, VITAMIN-B12 INDEPENDENT, PUTATIVE (AFU_ORTHOLOGUE AFUA_3G12060)-RELATED"/>
    <property type="match status" value="1"/>
</dbReference>
<dbReference type="SUPFAM" id="SSF51726">
    <property type="entry name" value="UROD/MetE-like"/>
    <property type="match status" value="1"/>
</dbReference>
<protein>
    <submittedName>
        <fullName evidence="2">UROD/MetE-like protein</fullName>
    </submittedName>
</protein>
<reference evidence="2" key="1">
    <citation type="journal article" date="2016" name="Mol. Biol. Evol.">
        <title>Comparative Genomics of Early-Diverging Mushroom-Forming Fungi Provides Insights into the Origins of Lignocellulose Decay Capabilities.</title>
        <authorList>
            <person name="Nagy L.G."/>
            <person name="Riley R."/>
            <person name="Tritt A."/>
            <person name="Adam C."/>
            <person name="Daum C."/>
            <person name="Floudas D."/>
            <person name="Sun H."/>
            <person name="Yadav J.S."/>
            <person name="Pangilinan J."/>
            <person name="Larsson K.H."/>
            <person name="Matsuura K."/>
            <person name="Barry K."/>
            <person name="Labutti K."/>
            <person name="Kuo R."/>
            <person name="Ohm R.A."/>
            <person name="Bhattacharya S.S."/>
            <person name="Shirouzu T."/>
            <person name="Yoshinaga Y."/>
            <person name="Martin F.M."/>
            <person name="Grigoriev I.V."/>
            <person name="Hibbett D.S."/>
        </authorList>
    </citation>
    <scope>NUCLEOTIDE SEQUENCE [LARGE SCALE GENOMIC DNA]</scope>
    <source>
        <strain evidence="2">CBS 109695</strain>
    </source>
</reference>
<dbReference type="EMBL" id="KV417481">
    <property type="protein sequence ID" value="KZP33752.1"/>
    <property type="molecule type" value="Genomic_DNA"/>
</dbReference>
<name>A0A166WH97_9AGAM</name>
<dbReference type="PANTHER" id="PTHR43844">
    <property type="entry name" value="METHIONINE SYNTHASE"/>
    <property type="match status" value="1"/>
</dbReference>
<feature type="domain" description="Cobalamin-independent methionine synthase MetE C-terminal/archaeal" evidence="1">
    <location>
        <begin position="242"/>
        <end position="339"/>
    </location>
</feature>
<organism evidence="2">
    <name type="scientific">Athelia psychrophila</name>
    <dbReference type="NCBI Taxonomy" id="1759441"/>
    <lineage>
        <taxon>Eukaryota</taxon>
        <taxon>Fungi</taxon>
        <taxon>Dikarya</taxon>
        <taxon>Basidiomycota</taxon>
        <taxon>Agaricomycotina</taxon>
        <taxon>Agaricomycetes</taxon>
        <taxon>Agaricomycetidae</taxon>
        <taxon>Atheliales</taxon>
        <taxon>Atheliaceae</taxon>
        <taxon>Athelia</taxon>
    </lineage>
</organism>
<evidence type="ECO:0000313" key="2">
    <source>
        <dbReference type="EMBL" id="KZP33752.1"/>
    </source>
</evidence>
<evidence type="ECO:0000259" key="1">
    <source>
        <dbReference type="Pfam" id="PF01717"/>
    </source>
</evidence>
<dbReference type="OrthoDB" id="1053771at2759"/>
<dbReference type="InterPro" id="IPR002629">
    <property type="entry name" value="Met_Synth_C/arc"/>
</dbReference>
<dbReference type="AlphaFoldDB" id="A0A166WH97"/>
<gene>
    <name evidence="2" type="ORF">FIBSPDRAFT_810262</name>
</gene>
<dbReference type="InterPro" id="IPR038071">
    <property type="entry name" value="UROD/MetE-like_sf"/>
</dbReference>
<proteinExistence type="predicted"/>
<dbReference type="STRING" id="436010.A0A166WH97"/>